<organism evidence="4 5">
    <name type="scientific">Pelagomonas calceolata</name>
    <dbReference type="NCBI Taxonomy" id="35677"/>
    <lineage>
        <taxon>Eukaryota</taxon>
        <taxon>Sar</taxon>
        <taxon>Stramenopiles</taxon>
        <taxon>Ochrophyta</taxon>
        <taxon>Pelagophyceae</taxon>
        <taxon>Pelagomonadales</taxon>
        <taxon>Pelagomonadaceae</taxon>
        <taxon>Pelagomonas</taxon>
    </lineage>
</organism>
<dbReference type="Pfam" id="PF00173">
    <property type="entry name" value="Cyt-b5"/>
    <property type="match status" value="1"/>
</dbReference>
<keyword evidence="2" id="KW-1133">Transmembrane helix</keyword>
<comment type="caution">
    <text evidence="4">The sequence shown here is derived from an EMBL/GenBank/DDBJ whole genome shotgun (WGS) entry which is preliminary data.</text>
</comment>
<dbReference type="PANTHER" id="PTHR19353:SF15">
    <property type="entry name" value="CYTOCHROME B5 HEME-BINDING DOMAIN-CONTAINING PROTEIN"/>
    <property type="match status" value="1"/>
</dbReference>
<proteinExistence type="predicted"/>
<protein>
    <recommendedName>
        <fullName evidence="3">Cytochrome b5 heme-binding domain-containing protein</fullName>
    </recommendedName>
</protein>
<evidence type="ECO:0000313" key="5">
    <source>
        <dbReference type="Proteomes" id="UP000789595"/>
    </source>
</evidence>
<sequence>MGRGGQKAAPGNPLTSRRWSKGEDLRPHTPQEYDDDLNNLWVVHGRRYDLAPFRDVHPGGATALDLCRGSDATRLFEQFHVMNDKHRKALKKYEVREYKRSESPPGVEDTPPKDSERSAFHEDLKAMLRRHFPDLYDGHKCTYQHAACLGATFAAYGVGWVGWWRGEVLTGVFLLGLCAWLIMANLAHDGSHHAVSRKAWINEISLLTSSPLLYSYGSWYQQHCASHHLETNDPDLDVDVQHHPFARWERSMWKDHNLTGWINLLWHFTAFLVSTANMSLTHPWKFVFVPWVRRHLGLELPPFFGADNVEWAAKQKKANKHAPHELAFFRVSGRMHRTGFFDGWRGLLSVLGFVMSVAFVTVPFFRFDTIGRKLLFALGPYVVTSAFFFTVTQISHVQAECQRPDPTKDFFQHQARTSLDYGCTSEFWRFATGGLNVQSIHHVMPVVNSCHYAKLYPEFYALCEKYDCAPATEPHILSAGYRHLKHVYDLGELYRGPDYSD</sequence>
<dbReference type="Gene3D" id="3.10.120.10">
    <property type="entry name" value="Cytochrome b5-like heme/steroid binding domain"/>
    <property type="match status" value="1"/>
</dbReference>
<feature type="transmembrane region" description="Helical" evidence="2">
    <location>
        <begin position="146"/>
        <end position="163"/>
    </location>
</feature>
<name>A0A8J2WZC6_9STRA</name>
<evidence type="ECO:0000313" key="4">
    <source>
        <dbReference type="EMBL" id="CAH0374512.1"/>
    </source>
</evidence>
<dbReference type="GO" id="GO:0006629">
    <property type="term" value="P:lipid metabolic process"/>
    <property type="evidence" value="ECO:0007669"/>
    <property type="project" value="InterPro"/>
</dbReference>
<dbReference type="PROSITE" id="PS50255">
    <property type="entry name" value="CYTOCHROME_B5_2"/>
    <property type="match status" value="1"/>
</dbReference>
<feature type="compositionally biased region" description="Basic and acidic residues" evidence="1">
    <location>
        <begin position="20"/>
        <end position="31"/>
    </location>
</feature>
<feature type="transmembrane region" description="Helical" evidence="2">
    <location>
        <begin position="374"/>
        <end position="394"/>
    </location>
</feature>
<keyword evidence="5" id="KW-1185">Reference proteome</keyword>
<evidence type="ECO:0000256" key="1">
    <source>
        <dbReference type="SAM" id="MobiDB-lite"/>
    </source>
</evidence>
<keyword evidence="2" id="KW-0472">Membrane</keyword>
<dbReference type="SMART" id="SM01117">
    <property type="entry name" value="Cyt-b5"/>
    <property type="match status" value="1"/>
</dbReference>
<dbReference type="InterPro" id="IPR005804">
    <property type="entry name" value="FA_desaturase_dom"/>
</dbReference>
<dbReference type="GO" id="GO:0016020">
    <property type="term" value="C:membrane"/>
    <property type="evidence" value="ECO:0007669"/>
    <property type="project" value="TreeGrafter"/>
</dbReference>
<dbReference type="InterPro" id="IPR012171">
    <property type="entry name" value="Fatty_acid_desaturase"/>
</dbReference>
<feature type="transmembrane region" description="Helical" evidence="2">
    <location>
        <begin position="344"/>
        <end position="367"/>
    </location>
</feature>
<reference evidence="4" key="1">
    <citation type="submission" date="2021-11" db="EMBL/GenBank/DDBJ databases">
        <authorList>
            <consortium name="Genoscope - CEA"/>
            <person name="William W."/>
        </authorList>
    </citation>
    <scope>NUCLEOTIDE SEQUENCE</scope>
</reference>
<keyword evidence="2" id="KW-0812">Transmembrane</keyword>
<dbReference type="InterPro" id="IPR036400">
    <property type="entry name" value="Cyt_B5-like_heme/steroid_sf"/>
</dbReference>
<feature type="domain" description="Cytochrome b5 heme-binding" evidence="3">
    <location>
        <begin position="23"/>
        <end position="99"/>
    </location>
</feature>
<dbReference type="Proteomes" id="UP000789595">
    <property type="component" value="Unassembled WGS sequence"/>
</dbReference>
<dbReference type="GO" id="GO:0016717">
    <property type="term" value="F:oxidoreductase activity, acting on paired donors, with oxidation of a pair of donors resulting in the reduction of molecular oxygen to two molecules of water"/>
    <property type="evidence" value="ECO:0007669"/>
    <property type="project" value="TreeGrafter"/>
</dbReference>
<dbReference type="InterPro" id="IPR001199">
    <property type="entry name" value="Cyt_B5-like_heme/steroid-bd"/>
</dbReference>
<evidence type="ECO:0000259" key="3">
    <source>
        <dbReference type="PROSITE" id="PS50255"/>
    </source>
</evidence>
<dbReference type="Pfam" id="PF00487">
    <property type="entry name" value="FA_desaturase"/>
    <property type="match status" value="1"/>
</dbReference>
<feature type="region of interest" description="Disordered" evidence="1">
    <location>
        <begin position="1"/>
        <end position="34"/>
    </location>
</feature>
<dbReference type="EMBL" id="CAKKNE010000004">
    <property type="protein sequence ID" value="CAH0374512.1"/>
    <property type="molecule type" value="Genomic_DNA"/>
</dbReference>
<dbReference type="OrthoDB" id="260519at2759"/>
<dbReference type="AlphaFoldDB" id="A0A8J2WZC6"/>
<evidence type="ECO:0000256" key="2">
    <source>
        <dbReference type="SAM" id="Phobius"/>
    </source>
</evidence>
<dbReference type="SUPFAM" id="SSF55856">
    <property type="entry name" value="Cytochrome b5-like heme/steroid binding domain"/>
    <property type="match status" value="1"/>
</dbReference>
<gene>
    <name evidence="4" type="ORF">PECAL_4P17990</name>
</gene>
<dbReference type="PANTHER" id="PTHR19353">
    <property type="entry name" value="FATTY ACID DESATURASE 2"/>
    <property type="match status" value="1"/>
</dbReference>
<feature type="transmembrane region" description="Helical" evidence="2">
    <location>
        <begin position="169"/>
        <end position="188"/>
    </location>
</feature>
<accession>A0A8J2WZC6</accession>